<dbReference type="RefSeq" id="WP_169865980.1">
    <property type="nucleotide sequence ID" value="NZ_JAAQYN010000016.1"/>
</dbReference>
<sequence>MTEEKEDNGSSLMKLVEAIAITPKDARELVSQYEGQVRKAEPDASGERIQVLVTDKIIERYSKMAAATGGATSLAGVIPGIGTAVAMVGGGVADVSLCMKQAEPTKRFAIPSVCSLKSAPKLYLLQATRCQMMIRLCTLSNC</sequence>
<name>A0ABS9FCH8_9PSED</name>
<evidence type="ECO:0000313" key="1">
    <source>
        <dbReference type="EMBL" id="MCF5109438.1"/>
    </source>
</evidence>
<proteinExistence type="predicted"/>
<protein>
    <submittedName>
        <fullName evidence="1">Uncharacterized protein</fullName>
    </submittedName>
</protein>
<dbReference type="Proteomes" id="UP000814003">
    <property type="component" value="Unassembled WGS sequence"/>
</dbReference>
<reference evidence="1 2" key="1">
    <citation type="submission" date="2019-11" db="EMBL/GenBank/DDBJ databases">
        <title>Epiphytic Pseudomonas syringae from cherry orchards.</title>
        <authorList>
            <person name="Hulin M.T."/>
        </authorList>
    </citation>
    <scope>NUCLEOTIDE SEQUENCE [LARGE SCALE GENOMIC DNA]</scope>
    <source>
        <strain evidence="1 2">PA-6-5B</strain>
    </source>
</reference>
<organism evidence="1 2">
    <name type="scientific">Pseudomonas gessardii</name>
    <dbReference type="NCBI Taxonomy" id="78544"/>
    <lineage>
        <taxon>Bacteria</taxon>
        <taxon>Pseudomonadati</taxon>
        <taxon>Pseudomonadota</taxon>
        <taxon>Gammaproteobacteria</taxon>
        <taxon>Pseudomonadales</taxon>
        <taxon>Pseudomonadaceae</taxon>
        <taxon>Pseudomonas</taxon>
    </lineage>
</organism>
<keyword evidence="2" id="KW-1185">Reference proteome</keyword>
<dbReference type="EMBL" id="WKED01000049">
    <property type="protein sequence ID" value="MCF5109438.1"/>
    <property type="molecule type" value="Genomic_DNA"/>
</dbReference>
<comment type="caution">
    <text evidence="1">The sequence shown here is derived from an EMBL/GenBank/DDBJ whole genome shotgun (WGS) entry which is preliminary data.</text>
</comment>
<evidence type="ECO:0000313" key="2">
    <source>
        <dbReference type="Proteomes" id="UP000814003"/>
    </source>
</evidence>
<accession>A0ABS9FCH8</accession>
<gene>
    <name evidence="1" type="ORF">GIW56_21640</name>
</gene>